<dbReference type="Proteomes" id="UP000620366">
    <property type="component" value="Unassembled WGS sequence"/>
</dbReference>
<evidence type="ECO:0000313" key="4">
    <source>
        <dbReference type="EMBL" id="MBC8536701.1"/>
    </source>
</evidence>
<dbReference type="SUPFAM" id="SSF51735">
    <property type="entry name" value="NAD(P)-binding Rossmann-fold domains"/>
    <property type="match status" value="1"/>
</dbReference>
<evidence type="ECO:0000256" key="2">
    <source>
        <dbReference type="ARBA" id="ARBA00023027"/>
    </source>
</evidence>
<evidence type="ECO:0000256" key="1">
    <source>
        <dbReference type="ARBA" id="ARBA00023002"/>
    </source>
</evidence>
<protein>
    <submittedName>
        <fullName evidence="4">D-2-hydroxyacid dehydrogenase</fullName>
    </submittedName>
</protein>
<dbReference type="SUPFAM" id="SSF52283">
    <property type="entry name" value="Formate/glycerate dehydrogenase catalytic domain-like"/>
    <property type="match status" value="1"/>
</dbReference>
<dbReference type="InterPro" id="IPR036291">
    <property type="entry name" value="NAD(P)-bd_dom_sf"/>
</dbReference>
<dbReference type="InterPro" id="IPR006140">
    <property type="entry name" value="D-isomer_DH_NAD-bd"/>
</dbReference>
<evidence type="ECO:0000313" key="5">
    <source>
        <dbReference type="Proteomes" id="UP000620366"/>
    </source>
</evidence>
<dbReference type="PANTHER" id="PTHR43333">
    <property type="entry name" value="2-HACID_DH_C DOMAIN-CONTAINING PROTEIN"/>
    <property type="match status" value="1"/>
</dbReference>
<dbReference type="PANTHER" id="PTHR43333:SF1">
    <property type="entry name" value="D-ISOMER SPECIFIC 2-HYDROXYACID DEHYDROGENASE NAD-BINDING DOMAIN-CONTAINING PROTEIN"/>
    <property type="match status" value="1"/>
</dbReference>
<keyword evidence="1" id="KW-0560">Oxidoreductase</keyword>
<reference evidence="4" key="1">
    <citation type="submission" date="2020-08" db="EMBL/GenBank/DDBJ databases">
        <title>Genome public.</title>
        <authorList>
            <person name="Liu C."/>
            <person name="Sun Q."/>
        </authorList>
    </citation>
    <scope>NUCLEOTIDE SEQUENCE</scope>
    <source>
        <strain evidence="4">BX7</strain>
    </source>
</reference>
<dbReference type="Pfam" id="PF02826">
    <property type="entry name" value="2-Hacid_dh_C"/>
    <property type="match status" value="1"/>
</dbReference>
<sequence length="332" mass="36769">MIEWGRTEDETVEKRILVLLPVREEHRELLENAAPQARITFCRPAELTGQIAASAQGVIGNIDPKFLPDMAALEWLQLNSAGADAYLKPGVLPAGTVLTNATGAYGLAIGEYLVGMLLALYKKLPLYRDQQFEGRWENRGQVRSIFGARVLIVGLGDIGSEFARRLRPFGATLIGVRRHEGPCPAYVDEIHTVGELDRLLPQADVVALCLPGTAETRGLLDRRRLSLLRRDAVLLNVGRGNAVDLDALCELLERGELWGAGLDVTDPEPLPAGHPIWRQERALITPHVSGGYQLPETFERIVRIAAENLRRFCNGEELLNQVDFSTGYRRKI</sequence>
<dbReference type="AlphaFoldDB" id="A0A926DEF5"/>
<dbReference type="EMBL" id="JACRSP010000003">
    <property type="protein sequence ID" value="MBC8536701.1"/>
    <property type="molecule type" value="Genomic_DNA"/>
</dbReference>
<keyword evidence="5" id="KW-1185">Reference proteome</keyword>
<organism evidence="4 5">
    <name type="scientific">Feifania hominis</name>
    <dbReference type="NCBI Taxonomy" id="2763660"/>
    <lineage>
        <taxon>Bacteria</taxon>
        <taxon>Bacillati</taxon>
        <taxon>Bacillota</taxon>
        <taxon>Clostridia</taxon>
        <taxon>Eubacteriales</taxon>
        <taxon>Feifaniaceae</taxon>
        <taxon>Feifania</taxon>
    </lineage>
</organism>
<evidence type="ECO:0000259" key="3">
    <source>
        <dbReference type="Pfam" id="PF02826"/>
    </source>
</evidence>
<accession>A0A926DEF5</accession>
<dbReference type="CDD" id="cd05300">
    <property type="entry name" value="2-Hacid_dh_1"/>
    <property type="match status" value="1"/>
</dbReference>
<keyword evidence="2" id="KW-0520">NAD</keyword>
<proteinExistence type="predicted"/>
<gene>
    <name evidence="4" type="ORF">H8695_08390</name>
</gene>
<dbReference type="GO" id="GO:0051287">
    <property type="term" value="F:NAD binding"/>
    <property type="evidence" value="ECO:0007669"/>
    <property type="project" value="InterPro"/>
</dbReference>
<comment type="caution">
    <text evidence="4">The sequence shown here is derived from an EMBL/GenBank/DDBJ whole genome shotgun (WGS) entry which is preliminary data.</text>
</comment>
<dbReference type="GO" id="GO:0016491">
    <property type="term" value="F:oxidoreductase activity"/>
    <property type="evidence" value="ECO:0007669"/>
    <property type="project" value="UniProtKB-KW"/>
</dbReference>
<name>A0A926DEF5_9FIRM</name>
<dbReference type="Gene3D" id="3.40.50.720">
    <property type="entry name" value="NAD(P)-binding Rossmann-like Domain"/>
    <property type="match status" value="2"/>
</dbReference>
<feature type="domain" description="D-isomer specific 2-hydroxyacid dehydrogenase NAD-binding" evidence="3">
    <location>
        <begin position="114"/>
        <end position="289"/>
    </location>
</feature>